<evidence type="ECO:0000313" key="2">
    <source>
        <dbReference type="Proteomes" id="UP000544127"/>
    </source>
</evidence>
<feature type="non-terminal residue" evidence="1">
    <location>
        <position position="61"/>
    </location>
</feature>
<proteinExistence type="predicted"/>
<keyword evidence="2" id="KW-1185">Reference proteome</keyword>
<name>A0A7K6BEI3_UPUEP</name>
<dbReference type="AlphaFoldDB" id="A0A7K6BEI3"/>
<sequence length="61" mass="7035">LADKEFIYRNRNGTVLLRNVETNDSTVLIESKKIISLKATRYEVSPDREYALFAFNVEPVS</sequence>
<organism evidence="1 2">
    <name type="scientific">Upupa epops</name>
    <name type="common">Eurasian hoopoe</name>
    <dbReference type="NCBI Taxonomy" id="57439"/>
    <lineage>
        <taxon>Eukaryota</taxon>
        <taxon>Metazoa</taxon>
        <taxon>Chordata</taxon>
        <taxon>Craniata</taxon>
        <taxon>Vertebrata</taxon>
        <taxon>Euteleostomi</taxon>
        <taxon>Archelosauria</taxon>
        <taxon>Archosauria</taxon>
        <taxon>Dinosauria</taxon>
        <taxon>Saurischia</taxon>
        <taxon>Theropoda</taxon>
        <taxon>Coelurosauria</taxon>
        <taxon>Aves</taxon>
        <taxon>Neognathae</taxon>
        <taxon>Neoaves</taxon>
        <taxon>Telluraves</taxon>
        <taxon>Coraciimorphae</taxon>
        <taxon>Bucerotiformes</taxon>
        <taxon>Upupidae</taxon>
        <taxon>Upupa</taxon>
    </lineage>
</organism>
<reference evidence="1 2" key="1">
    <citation type="submission" date="2019-09" db="EMBL/GenBank/DDBJ databases">
        <title>Bird 10,000 Genomes (B10K) Project - Family phase.</title>
        <authorList>
            <person name="Zhang G."/>
        </authorList>
    </citation>
    <scope>NUCLEOTIDE SEQUENCE [LARGE SCALE GENOMIC DNA]</scope>
    <source>
        <strain evidence="1">B10K-DU-012-37</strain>
    </source>
</reference>
<dbReference type="EMBL" id="VZRI01012734">
    <property type="protein sequence ID" value="NWV00385.1"/>
    <property type="molecule type" value="Genomic_DNA"/>
</dbReference>
<accession>A0A7K6BEI3</accession>
<comment type="caution">
    <text evidence="1">The sequence shown here is derived from an EMBL/GenBank/DDBJ whole genome shotgun (WGS) entry which is preliminary data.</text>
</comment>
<dbReference type="Gene3D" id="2.140.10.30">
    <property type="entry name" value="Dipeptidylpeptidase IV, N-terminal domain"/>
    <property type="match status" value="1"/>
</dbReference>
<protein>
    <submittedName>
        <fullName evidence="1">DPP6 protein</fullName>
    </submittedName>
</protein>
<dbReference type="Proteomes" id="UP000544127">
    <property type="component" value="Unassembled WGS sequence"/>
</dbReference>
<evidence type="ECO:0000313" key="1">
    <source>
        <dbReference type="EMBL" id="NWV00385.1"/>
    </source>
</evidence>
<dbReference type="OrthoDB" id="16520at2759"/>
<feature type="non-terminal residue" evidence="1">
    <location>
        <position position="1"/>
    </location>
</feature>
<gene>
    <name evidence="1" type="primary">Dpp6_1</name>
    <name evidence="1" type="ORF">UPUEPO_R05731</name>
</gene>